<name>A0A7J3JQ20_9CREN</name>
<accession>A0A7J3JQ20</accession>
<proteinExistence type="predicted"/>
<evidence type="ECO:0000313" key="1">
    <source>
        <dbReference type="EMBL" id="HGQ18180.1"/>
    </source>
</evidence>
<reference evidence="1" key="1">
    <citation type="journal article" date="2020" name="mSystems">
        <title>Genome- and Community-Level Interaction Insights into Carbon Utilization and Element Cycling Functions of Hydrothermarchaeota in Hydrothermal Sediment.</title>
        <authorList>
            <person name="Zhou Z."/>
            <person name="Liu Y."/>
            <person name="Xu W."/>
            <person name="Pan J."/>
            <person name="Luo Z.H."/>
            <person name="Li M."/>
        </authorList>
    </citation>
    <scope>NUCLEOTIDE SEQUENCE [LARGE SCALE GENOMIC DNA]</scope>
    <source>
        <strain evidence="1">SpSt-657</strain>
    </source>
</reference>
<sequence>MTSETIHLLPIYFEVDGVVAEILEILEHKFDERIIGYTVSMRIMYKGIKSRVFPLDCKDLKDLINKLKVEISKLKFMEIVLGLPELRRLIT</sequence>
<protein>
    <submittedName>
        <fullName evidence="1">Uncharacterized protein</fullName>
    </submittedName>
</protein>
<comment type="caution">
    <text evidence="1">The sequence shown here is derived from an EMBL/GenBank/DDBJ whole genome shotgun (WGS) entry which is preliminary data.</text>
</comment>
<dbReference type="EMBL" id="DTBZ01000081">
    <property type="protein sequence ID" value="HGQ18180.1"/>
    <property type="molecule type" value="Genomic_DNA"/>
</dbReference>
<gene>
    <name evidence="1" type="ORF">ENU30_04305</name>
</gene>
<organism evidence="1">
    <name type="scientific">Ignisphaera aggregans</name>
    <dbReference type="NCBI Taxonomy" id="334771"/>
    <lineage>
        <taxon>Archaea</taxon>
        <taxon>Thermoproteota</taxon>
        <taxon>Thermoprotei</taxon>
        <taxon>Desulfurococcales</taxon>
        <taxon>Desulfurococcaceae</taxon>
        <taxon>Ignisphaera</taxon>
    </lineage>
</organism>
<dbReference type="AlphaFoldDB" id="A0A7J3JQ20"/>